<reference evidence="4" key="1">
    <citation type="submission" date="2017-02" db="EMBL/GenBank/DDBJ databases">
        <authorList>
            <person name="Varghese N."/>
            <person name="Submissions S."/>
        </authorList>
    </citation>
    <scope>NUCLEOTIDE SEQUENCE [LARGE SCALE GENOMIC DNA]</scope>
    <source>
        <strain evidence="4">DSM 15739</strain>
    </source>
</reference>
<dbReference type="CDD" id="cd07716">
    <property type="entry name" value="RNaseZ_short-form-like_MBL-fold"/>
    <property type="match status" value="1"/>
</dbReference>
<evidence type="ECO:0000313" key="4">
    <source>
        <dbReference type="Proteomes" id="UP000189941"/>
    </source>
</evidence>
<dbReference type="PANTHER" id="PTHR46018">
    <property type="entry name" value="ZINC PHOSPHODIESTERASE ELAC PROTEIN 1"/>
    <property type="match status" value="1"/>
</dbReference>
<feature type="domain" description="Metallo-beta-lactamase" evidence="2">
    <location>
        <begin position="18"/>
        <end position="212"/>
    </location>
</feature>
<accession>A0A1T4MNN1</accession>
<dbReference type="Proteomes" id="UP000189941">
    <property type="component" value="Unassembled WGS sequence"/>
</dbReference>
<evidence type="ECO:0000259" key="2">
    <source>
        <dbReference type="SMART" id="SM00849"/>
    </source>
</evidence>
<evidence type="ECO:0000313" key="3">
    <source>
        <dbReference type="EMBL" id="SJZ68553.1"/>
    </source>
</evidence>
<dbReference type="SMART" id="SM00849">
    <property type="entry name" value="Lactamase_B"/>
    <property type="match status" value="1"/>
</dbReference>
<keyword evidence="1" id="KW-0862">Zinc</keyword>
<proteinExistence type="predicted"/>
<dbReference type="EMBL" id="FUWO01000013">
    <property type="protein sequence ID" value="SJZ68553.1"/>
    <property type="molecule type" value="Genomic_DNA"/>
</dbReference>
<name>A0A1T4MNN1_9LACT</name>
<dbReference type="STRING" id="1121925.SAMN02746011_01486"/>
<dbReference type="SUPFAM" id="SSF56281">
    <property type="entry name" value="Metallo-hydrolase/oxidoreductase"/>
    <property type="match status" value="1"/>
</dbReference>
<dbReference type="Gene3D" id="3.60.15.10">
    <property type="entry name" value="Ribonuclease Z/Hydroxyacylglutathione hydrolase-like"/>
    <property type="match status" value="1"/>
</dbReference>
<dbReference type="InterPro" id="IPR001279">
    <property type="entry name" value="Metallo-B-lactamas"/>
</dbReference>
<dbReference type="InterPro" id="IPR036866">
    <property type="entry name" value="RibonucZ/Hydroxyglut_hydro"/>
</dbReference>
<dbReference type="RefSeq" id="WP_078756204.1">
    <property type="nucleotide sequence ID" value="NZ_FUWO01000013.1"/>
</dbReference>
<dbReference type="PANTHER" id="PTHR46018:SF4">
    <property type="entry name" value="METALLO-HYDROLASE YHFI-RELATED"/>
    <property type="match status" value="1"/>
</dbReference>
<keyword evidence="4" id="KW-1185">Reference proteome</keyword>
<organism evidence="3 4">
    <name type="scientific">Globicatella sulfidifaciens DSM 15739</name>
    <dbReference type="NCBI Taxonomy" id="1121925"/>
    <lineage>
        <taxon>Bacteria</taxon>
        <taxon>Bacillati</taxon>
        <taxon>Bacillota</taxon>
        <taxon>Bacilli</taxon>
        <taxon>Lactobacillales</taxon>
        <taxon>Aerococcaceae</taxon>
        <taxon>Globicatella</taxon>
    </lineage>
</organism>
<protein>
    <submittedName>
        <fullName evidence="3">Ribonuclease BN, tRNA processing enzyme</fullName>
    </submittedName>
</protein>
<dbReference type="AlphaFoldDB" id="A0A1T4MNN1"/>
<gene>
    <name evidence="3" type="ORF">SAMN02746011_01486</name>
</gene>
<evidence type="ECO:0000256" key="1">
    <source>
        <dbReference type="ARBA" id="ARBA00022833"/>
    </source>
</evidence>
<sequence length="247" mass="26997">MKLYCIGSAGGYPLGDNGTTSYVVTSSDGAYHLLLDAGSGSALAIEEYIPVNDLDAVWLSHDHPDHSADIGIFQHLFFLKKPASKKGLIPVYMNKNSSLWPIMMTDASTEPRQYLIEEPMDIGPFKASFIKTTHPVECAAIRLEEKTTQKVLVFTADSGWQDTMVNFAKNADVLIADTNFPAAKGRNTIHMTSTEVATLANMAEVKQLVVSHIPPQADGDQIMSEVTMAIQPTINIIKAVPKLEIEF</sequence>
<dbReference type="GO" id="GO:0042781">
    <property type="term" value="F:3'-tRNA processing endoribonuclease activity"/>
    <property type="evidence" value="ECO:0007669"/>
    <property type="project" value="TreeGrafter"/>
</dbReference>
<dbReference type="OrthoDB" id="9794898at2"/>
<dbReference type="Pfam" id="PF12706">
    <property type="entry name" value="Lactamase_B_2"/>
    <property type="match status" value="1"/>
</dbReference>